<keyword evidence="1" id="KW-0812">Transmembrane</keyword>
<evidence type="ECO:0000313" key="3">
    <source>
        <dbReference type="Proteomes" id="UP000179023"/>
    </source>
</evidence>
<evidence type="ECO:0000256" key="1">
    <source>
        <dbReference type="SAM" id="Phobius"/>
    </source>
</evidence>
<sequence>MATILERTVLEDKIFDPNFLNLEFIFYQIYVLAQKIWHFIISLGAGASSGVDVSLLKTVAWILSLALIGGIVYLVRDIWKIRKKQERELGGMQISAIEKAASAQKNERWEKVTDLMMSQSESDWRLAIMEADNMLADVLEKMGYVGETIGEKLKGIEAGDFKTLSQAWEAHKVRNQIAHEGVNFHIDKRGADRVIGLFREVFEEFHYI</sequence>
<dbReference type="EMBL" id="MHQI01000012">
    <property type="protein sequence ID" value="OHA00538.1"/>
    <property type="molecule type" value="Genomic_DNA"/>
</dbReference>
<comment type="caution">
    <text evidence="2">The sequence shown here is derived from an EMBL/GenBank/DDBJ whole genome shotgun (WGS) entry which is preliminary data.</text>
</comment>
<evidence type="ECO:0000313" key="2">
    <source>
        <dbReference type="EMBL" id="OHA00538.1"/>
    </source>
</evidence>
<dbReference type="Proteomes" id="UP000179023">
    <property type="component" value="Unassembled WGS sequence"/>
</dbReference>
<feature type="transmembrane region" description="Helical" evidence="1">
    <location>
        <begin position="58"/>
        <end position="75"/>
    </location>
</feature>
<protein>
    <submittedName>
        <fullName evidence="2">Uncharacterized protein</fullName>
    </submittedName>
</protein>
<dbReference type="AlphaFoldDB" id="A0A1G2KM59"/>
<name>A0A1G2KM59_9BACT</name>
<accession>A0A1G2KM59</accession>
<proteinExistence type="predicted"/>
<keyword evidence="1" id="KW-1133">Transmembrane helix</keyword>
<gene>
    <name evidence="2" type="ORF">A3C07_05045</name>
</gene>
<organism evidence="2 3">
    <name type="scientific">Candidatus Sungbacteria bacterium RIFCSPHIGHO2_02_FULL_47_11</name>
    <dbReference type="NCBI Taxonomy" id="1802270"/>
    <lineage>
        <taxon>Bacteria</taxon>
        <taxon>Candidatus Sungiibacteriota</taxon>
    </lineage>
</organism>
<keyword evidence="1" id="KW-0472">Membrane</keyword>
<reference evidence="2 3" key="1">
    <citation type="journal article" date="2016" name="Nat. Commun.">
        <title>Thousands of microbial genomes shed light on interconnected biogeochemical processes in an aquifer system.</title>
        <authorList>
            <person name="Anantharaman K."/>
            <person name="Brown C.T."/>
            <person name="Hug L.A."/>
            <person name="Sharon I."/>
            <person name="Castelle C.J."/>
            <person name="Probst A.J."/>
            <person name="Thomas B.C."/>
            <person name="Singh A."/>
            <person name="Wilkins M.J."/>
            <person name="Karaoz U."/>
            <person name="Brodie E.L."/>
            <person name="Williams K.H."/>
            <person name="Hubbard S.S."/>
            <person name="Banfield J.F."/>
        </authorList>
    </citation>
    <scope>NUCLEOTIDE SEQUENCE [LARGE SCALE GENOMIC DNA]</scope>
</reference>